<dbReference type="Pfam" id="PF00018">
    <property type="entry name" value="SH3_1"/>
    <property type="match status" value="1"/>
</dbReference>
<feature type="compositionally biased region" description="Polar residues" evidence="3">
    <location>
        <begin position="213"/>
        <end position="222"/>
    </location>
</feature>
<feature type="compositionally biased region" description="Acidic residues" evidence="3">
    <location>
        <begin position="95"/>
        <end position="106"/>
    </location>
</feature>
<sequence>MGCCSSKRLKTDDPNGLLPSEEQPPKLPKMKPPSKPKGGPPKPKHPNADSKTKEKYGSSIKQRVNSMQRDLAKEERKRKDAELARRRSEERQMQEDQDLLAIEEEELRALSEKKRTRRELKKGVQFSLSEKAETRLNDSPKRLSRETESPLLRQSKGTEDSPKITGKFTESPARKERKIEDSPIIQKKFAEDSTKSIVALESPESSPESSPSTTRHIASSHSQIEDDEPATVQSVVVEESRPREAKEVESQILVPSIHLKQFVELEGHTTDEEDDKSSEEEEKPQEMESYKILKAMYTYKARNDQELSFALNDEIAHLNEEYGGWWRGQNLNTLECGWFPSNYIQDTGKTRDLPKVSKQYEPQELEQQEEEEKNTTVIRKATKKVSSSIRALQQKLAKSKTKNALFTKLGLTDSMDETQMQDDDDDDDDDS</sequence>
<evidence type="ECO:0000256" key="2">
    <source>
        <dbReference type="PROSITE-ProRule" id="PRU00192"/>
    </source>
</evidence>
<feature type="compositionally biased region" description="Basic and acidic residues" evidence="3">
    <location>
        <begin position="130"/>
        <end position="148"/>
    </location>
</feature>
<accession>A0A2P6NYI5</accession>
<name>A0A2P6NYI5_9EUKA</name>
<evidence type="ECO:0000313" key="6">
    <source>
        <dbReference type="Proteomes" id="UP000241769"/>
    </source>
</evidence>
<feature type="region of interest" description="Disordered" evidence="3">
    <location>
        <begin position="1"/>
        <end position="249"/>
    </location>
</feature>
<dbReference type="PROSITE" id="PS50002">
    <property type="entry name" value="SH3"/>
    <property type="match status" value="1"/>
</dbReference>
<keyword evidence="1 2" id="KW-0728">SH3 domain</keyword>
<dbReference type="Proteomes" id="UP000241769">
    <property type="component" value="Unassembled WGS sequence"/>
</dbReference>
<dbReference type="InterPro" id="IPR001452">
    <property type="entry name" value="SH3_domain"/>
</dbReference>
<feature type="compositionally biased region" description="Acidic residues" evidence="3">
    <location>
        <begin position="414"/>
        <end position="431"/>
    </location>
</feature>
<evidence type="ECO:0000256" key="3">
    <source>
        <dbReference type="SAM" id="MobiDB-lite"/>
    </source>
</evidence>
<dbReference type="Gene3D" id="2.30.30.40">
    <property type="entry name" value="SH3 Domains"/>
    <property type="match status" value="1"/>
</dbReference>
<feature type="compositionally biased region" description="Low complexity" evidence="3">
    <location>
        <begin position="201"/>
        <end position="212"/>
    </location>
</feature>
<gene>
    <name evidence="5" type="ORF">PROFUN_02303</name>
</gene>
<dbReference type="SMART" id="SM00326">
    <property type="entry name" value="SH3"/>
    <property type="match status" value="1"/>
</dbReference>
<feature type="compositionally biased region" description="Basic and acidic residues" evidence="3">
    <location>
        <begin position="46"/>
        <end position="56"/>
    </location>
</feature>
<feature type="compositionally biased region" description="Basic and acidic residues" evidence="3">
    <location>
        <begin position="172"/>
        <end position="181"/>
    </location>
</feature>
<proteinExistence type="predicted"/>
<dbReference type="PRINTS" id="PR00452">
    <property type="entry name" value="SH3DOMAIN"/>
</dbReference>
<feature type="region of interest" description="Disordered" evidence="3">
    <location>
        <begin position="263"/>
        <end position="289"/>
    </location>
</feature>
<feature type="compositionally biased region" description="Basic and acidic residues" evidence="3">
    <location>
        <begin position="70"/>
        <end position="94"/>
    </location>
</feature>
<feature type="compositionally biased region" description="Basic and acidic residues" evidence="3">
    <location>
        <begin position="238"/>
        <end position="249"/>
    </location>
</feature>
<evidence type="ECO:0000313" key="5">
    <source>
        <dbReference type="EMBL" id="PRP89025.1"/>
    </source>
</evidence>
<dbReference type="InterPro" id="IPR036028">
    <property type="entry name" value="SH3-like_dom_sf"/>
</dbReference>
<dbReference type="AlphaFoldDB" id="A0A2P6NYI5"/>
<evidence type="ECO:0000259" key="4">
    <source>
        <dbReference type="PROSITE" id="PS50002"/>
    </source>
</evidence>
<organism evidence="5 6">
    <name type="scientific">Planoprotostelium fungivorum</name>
    <dbReference type="NCBI Taxonomy" id="1890364"/>
    <lineage>
        <taxon>Eukaryota</taxon>
        <taxon>Amoebozoa</taxon>
        <taxon>Evosea</taxon>
        <taxon>Variosea</taxon>
        <taxon>Cavosteliida</taxon>
        <taxon>Cavosteliaceae</taxon>
        <taxon>Planoprotostelium</taxon>
    </lineage>
</organism>
<dbReference type="OrthoDB" id="3800937at2759"/>
<dbReference type="EMBL" id="MDYQ01000006">
    <property type="protein sequence ID" value="PRP89025.1"/>
    <property type="molecule type" value="Genomic_DNA"/>
</dbReference>
<keyword evidence="6" id="KW-1185">Reference proteome</keyword>
<dbReference type="InParanoid" id="A0A2P6NYI5"/>
<feature type="region of interest" description="Disordered" evidence="3">
    <location>
        <begin position="409"/>
        <end position="431"/>
    </location>
</feature>
<comment type="caution">
    <text evidence="5">The sequence shown here is derived from an EMBL/GenBank/DDBJ whole genome shotgun (WGS) entry which is preliminary data.</text>
</comment>
<dbReference type="SUPFAM" id="SSF50044">
    <property type="entry name" value="SH3-domain"/>
    <property type="match status" value="1"/>
</dbReference>
<feature type="domain" description="SH3" evidence="4">
    <location>
        <begin position="288"/>
        <end position="349"/>
    </location>
</feature>
<evidence type="ECO:0000256" key="1">
    <source>
        <dbReference type="ARBA" id="ARBA00022443"/>
    </source>
</evidence>
<feature type="compositionally biased region" description="Acidic residues" evidence="3">
    <location>
        <begin position="271"/>
        <end position="283"/>
    </location>
</feature>
<reference evidence="5 6" key="1">
    <citation type="journal article" date="2018" name="Genome Biol. Evol.">
        <title>Multiple Roots of Fruiting Body Formation in Amoebozoa.</title>
        <authorList>
            <person name="Hillmann F."/>
            <person name="Forbes G."/>
            <person name="Novohradska S."/>
            <person name="Ferling I."/>
            <person name="Riege K."/>
            <person name="Groth M."/>
            <person name="Westermann M."/>
            <person name="Marz M."/>
            <person name="Spaller T."/>
            <person name="Winckler T."/>
            <person name="Schaap P."/>
            <person name="Glockner G."/>
        </authorList>
    </citation>
    <scope>NUCLEOTIDE SEQUENCE [LARGE SCALE GENOMIC DNA]</scope>
    <source>
        <strain evidence="5 6">Jena</strain>
    </source>
</reference>
<feature type="compositionally biased region" description="Polar residues" evidence="3">
    <location>
        <begin position="59"/>
        <end position="68"/>
    </location>
</feature>
<protein>
    <submittedName>
        <fullName evidence="5">Neurofilament heavy polypeptide</fullName>
    </submittedName>
</protein>